<dbReference type="Proteomes" id="UP001652660">
    <property type="component" value="Chromosome 6c"/>
</dbReference>
<evidence type="ECO:0008006" key="5">
    <source>
        <dbReference type="Google" id="ProtNLM"/>
    </source>
</evidence>
<evidence type="ECO:0000256" key="1">
    <source>
        <dbReference type="SAM" id="MobiDB-lite"/>
    </source>
</evidence>
<keyword evidence="3" id="KW-1185">Reference proteome</keyword>
<sequence>MTTMGRSRSPPAGKLRNKRQTKKASVADPLVEERSCIYFLAEEECDYPHQKEFWFAIDLNAANRKGGYGSGRAGTGLCARKLEMRYPLQGVHLVTFGSYTTLIYGLGGSIFVPDPSCPRIERQKILRSIYFHDTANPARGWFKGPDMIATRRKPRHQIVDGKLCVLGGVALSDDELDCCDQPRYVWGEYLDLSLPFSEWKWHPLDVPPGDSGGLLSEWESLSASKFPVMKGKFDPQRHVLAHIGWPQQITVCYDVHSKLLRRVSDSGALSSYVGHAMFVDGHYVFIPDATAVVAIGVFHDHKEALSVPWFHGFVQGMYGNCGRLPPPRYLGPDGWPIIPEDPDAFLLVPIAPFKYATLWSPHVNRDQEKEKSCVVRLSVFAASPPASPRLHSTILRSRLEVSDEHLELGLPANVHILAAVAVLPSYPSTHDLPKNDVLTEAAVNECERDVDHSEDAPFLSTTWPAEFCNELWPENASDAVCVGDENVLLA</sequence>
<evidence type="ECO:0000313" key="4">
    <source>
        <dbReference type="RefSeq" id="XP_071907740.1"/>
    </source>
</evidence>
<name>A0ABM4UKD3_COFAR</name>
<keyword evidence="2" id="KW-0812">Transmembrane</keyword>
<organism evidence="3 4">
    <name type="scientific">Coffea arabica</name>
    <name type="common">Arabian coffee</name>
    <dbReference type="NCBI Taxonomy" id="13443"/>
    <lineage>
        <taxon>Eukaryota</taxon>
        <taxon>Viridiplantae</taxon>
        <taxon>Streptophyta</taxon>
        <taxon>Embryophyta</taxon>
        <taxon>Tracheophyta</taxon>
        <taxon>Spermatophyta</taxon>
        <taxon>Magnoliopsida</taxon>
        <taxon>eudicotyledons</taxon>
        <taxon>Gunneridae</taxon>
        <taxon>Pentapetalae</taxon>
        <taxon>asterids</taxon>
        <taxon>lamiids</taxon>
        <taxon>Gentianales</taxon>
        <taxon>Rubiaceae</taxon>
        <taxon>Ixoroideae</taxon>
        <taxon>Gardenieae complex</taxon>
        <taxon>Bertiereae - Coffeeae clade</taxon>
        <taxon>Coffeeae</taxon>
        <taxon>Coffea</taxon>
    </lineage>
</organism>
<gene>
    <name evidence="4" type="primary">LOC140007997</name>
</gene>
<evidence type="ECO:0000256" key="2">
    <source>
        <dbReference type="SAM" id="Phobius"/>
    </source>
</evidence>
<dbReference type="GeneID" id="140007997"/>
<accession>A0ABM4UKD3</accession>
<reference evidence="4" key="1">
    <citation type="submission" date="2025-08" db="UniProtKB">
        <authorList>
            <consortium name="RefSeq"/>
        </authorList>
    </citation>
    <scope>IDENTIFICATION</scope>
    <source>
        <tissue evidence="4">Leaves</tissue>
    </source>
</reference>
<evidence type="ECO:0000313" key="3">
    <source>
        <dbReference type="Proteomes" id="UP001652660"/>
    </source>
</evidence>
<keyword evidence="2" id="KW-0472">Membrane</keyword>
<protein>
    <recommendedName>
        <fullName evidence="5">DUF1618 domain-containing protein</fullName>
    </recommendedName>
</protein>
<feature type="region of interest" description="Disordered" evidence="1">
    <location>
        <begin position="1"/>
        <end position="26"/>
    </location>
</feature>
<dbReference type="RefSeq" id="XP_071907740.1">
    <property type="nucleotide sequence ID" value="XM_072051639.1"/>
</dbReference>
<keyword evidence="2" id="KW-1133">Transmembrane helix</keyword>
<feature type="transmembrane region" description="Helical" evidence="2">
    <location>
        <begin position="90"/>
        <end position="112"/>
    </location>
</feature>
<proteinExistence type="predicted"/>